<reference evidence="1 2" key="1">
    <citation type="journal article" date="2019" name="Nat. Microbiol.">
        <title>Mediterranean grassland soil C-N compound turnover is dependent on rainfall and depth, and is mediated by genomically divergent microorganisms.</title>
        <authorList>
            <person name="Diamond S."/>
            <person name="Andeer P.F."/>
            <person name="Li Z."/>
            <person name="Crits-Christoph A."/>
            <person name="Burstein D."/>
            <person name="Anantharaman K."/>
            <person name="Lane K.R."/>
            <person name="Thomas B.C."/>
            <person name="Pan C."/>
            <person name="Northen T.R."/>
            <person name="Banfield J.F."/>
        </authorList>
    </citation>
    <scope>NUCLEOTIDE SEQUENCE [LARGE SCALE GENOMIC DNA]</scope>
    <source>
        <strain evidence="1">NP_6</strain>
    </source>
</reference>
<protein>
    <submittedName>
        <fullName evidence="1">Uncharacterized protein</fullName>
    </submittedName>
</protein>
<dbReference type="Proteomes" id="UP000318093">
    <property type="component" value="Unassembled WGS sequence"/>
</dbReference>
<proteinExistence type="predicted"/>
<comment type="caution">
    <text evidence="1">The sequence shown here is derived from an EMBL/GenBank/DDBJ whole genome shotgun (WGS) entry which is preliminary data.</text>
</comment>
<name>A0A537JFV6_9BACT</name>
<gene>
    <name evidence="1" type="ORF">E6H03_05540</name>
</gene>
<sequence length="120" mass="14219">MRAAKGSATNAVRFAHSSEAEFAKILDFYGIDWEYEPQSFPLEWDERGRVIESFNPDFYLPEYNLYIELTTLKQSLVTEKNRKLRRLRELYPDVHIKIFYGRDFRQLLLKYGLHPAAAAR</sequence>
<dbReference type="Gene3D" id="3.40.91.30">
    <property type="match status" value="1"/>
</dbReference>
<accession>A0A537JFV6</accession>
<organism evidence="1 2">
    <name type="scientific">Candidatus Segetimicrobium genomatis</name>
    <dbReference type="NCBI Taxonomy" id="2569760"/>
    <lineage>
        <taxon>Bacteria</taxon>
        <taxon>Bacillati</taxon>
        <taxon>Candidatus Sysuimicrobiota</taxon>
        <taxon>Candidatus Sysuimicrobiia</taxon>
        <taxon>Candidatus Sysuimicrobiales</taxon>
        <taxon>Candidatus Segetimicrobiaceae</taxon>
        <taxon>Candidatus Segetimicrobium</taxon>
    </lineage>
</organism>
<dbReference type="AlphaFoldDB" id="A0A537JFV6"/>
<evidence type="ECO:0000313" key="2">
    <source>
        <dbReference type="Proteomes" id="UP000318093"/>
    </source>
</evidence>
<evidence type="ECO:0000313" key="1">
    <source>
        <dbReference type="EMBL" id="TMI82423.1"/>
    </source>
</evidence>
<dbReference type="EMBL" id="VBAN01000163">
    <property type="protein sequence ID" value="TMI82423.1"/>
    <property type="molecule type" value="Genomic_DNA"/>
</dbReference>